<reference evidence="6 7" key="1">
    <citation type="journal article" date="2016" name="Genome Biol. Evol.">
        <title>Gene Family Evolution Reflects Adaptation to Soil Environmental Stressors in the Genome of the Collembolan Orchesella cincta.</title>
        <authorList>
            <person name="Faddeeva-Vakhrusheva A."/>
            <person name="Derks M.F."/>
            <person name="Anvar S.Y."/>
            <person name="Agamennone V."/>
            <person name="Suring W."/>
            <person name="Smit S."/>
            <person name="van Straalen N.M."/>
            <person name="Roelofs D."/>
        </authorList>
    </citation>
    <scope>NUCLEOTIDE SEQUENCE [LARGE SCALE GENOMIC DNA]</scope>
    <source>
        <tissue evidence="6">Mixed pool</tissue>
    </source>
</reference>
<feature type="region of interest" description="Disordered" evidence="5">
    <location>
        <begin position="280"/>
        <end position="313"/>
    </location>
</feature>
<evidence type="ECO:0000256" key="5">
    <source>
        <dbReference type="SAM" id="MobiDB-lite"/>
    </source>
</evidence>
<feature type="compositionally biased region" description="Acidic residues" evidence="5">
    <location>
        <begin position="624"/>
        <end position="653"/>
    </location>
</feature>
<keyword evidence="3 6" id="KW-0418">Kinase</keyword>
<evidence type="ECO:0000256" key="1">
    <source>
        <dbReference type="ARBA" id="ARBA00022679"/>
    </source>
</evidence>
<dbReference type="OMA" id="HAWIENH"/>
<feature type="compositionally biased region" description="Low complexity" evidence="5">
    <location>
        <begin position="612"/>
        <end position="623"/>
    </location>
</feature>
<sequence>REPLGSIKVNEILEDGESIGDGAVIELLEKRIKEFDILHKGYVLEGFPMITSDDLPVSEQLEALKNLAVPPEYLIILQMQDKDLYKRRITQKFDPETGKVYAQQQYTKVVPDEYIFDRHYPEPFTDNPRERGFSVSDQGDVSISDLALTEELSDTENETESRNTRESTPEQDKSNLNELDFPQLPPEVLGRLFYRTEDFNIIVNDDLESFRYNFQDLQQYVQNFNKRKVLEVDAYWSPNVLFRRVWEFCEATGLQPVPVPVQIVKPLTMMYYKKRDSLNAGEGLEDDEDDDDDDDADDENDDDGDAETICPDDDQLQETDWVAALRAVAVRGLVDPRFRWRVSRWINLCPVALKLGRSIPGKPELAVSFMDKVFFMSSKRAAEQFINNPRPYLLPKMPTSPVKFIVIGHPLAGKTTFANELARITEGTVIDVNREMIKRFSDVKRDFIWKKRLRYSLEATHIVNKENAVRWHRQERARRRDMHAWIENHLKQLAEAEIEAALERDREMLHKLRTELRKASEYHTMGDPFTADGMCQGVDATLRFNWKKFVQQAFGGKSNWTHQELLQLAWDLFHERRLYYKKRKRDSVKLTVFNDFTSESDEEYGLVSNAIGSGSNESSGTESFEVEDEADMEYEGEGSLPDDDLEDETDEEEEKKKIKKKRRKGKKKRKCVRLEVKPVSPEDIVEPFLFDTFDVDPDDPEVEESVRMRFPLIPFELVVELFMSIYNK</sequence>
<feature type="region of interest" description="Disordered" evidence="5">
    <location>
        <begin position="147"/>
        <end position="182"/>
    </location>
</feature>
<dbReference type="PANTHER" id="PTHR23359">
    <property type="entry name" value="NUCLEOTIDE KINASE"/>
    <property type="match status" value="1"/>
</dbReference>
<comment type="caution">
    <text evidence="6">The sequence shown here is derived from an EMBL/GenBank/DDBJ whole genome shotgun (WGS) entry which is preliminary data.</text>
</comment>
<evidence type="ECO:0000313" key="7">
    <source>
        <dbReference type="Proteomes" id="UP000094527"/>
    </source>
</evidence>
<evidence type="ECO:0000256" key="3">
    <source>
        <dbReference type="ARBA" id="ARBA00022777"/>
    </source>
</evidence>
<dbReference type="OrthoDB" id="424823at2759"/>
<dbReference type="InterPro" id="IPR027417">
    <property type="entry name" value="P-loop_NTPase"/>
</dbReference>
<dbReference type="EMBL" id="LJIJ01000164">
    <property type="protein sequence ID" value="ODN01251.1"/>
    <property type="molecule type" value="Genomic_DNA"/>
</dbReference>
<dbReference type="STRING" id="48709.A0A1D2N7P5"/>
<dbReference type="AlphaFoldDB" id="A0A1D2N7P5"/>
<keyword evidence="2" id="KW-0547">Nucleotide-binding</keyword>
<dbReference type="Proteomes" id="UP000094527">
    <property type="component" value="Unassembled WGS sequence"/>
</dbReference>
<evidence type="ECO:0000256" key="2">
    <source>
        <dbReference type="ARBA" id="ARBA00022741"/>
    </source>
</evidence>
<evidence type="ECO:0000256" key="4">
    <source>
        <dbReference type="SAM" id="Coils"/>
    </source>
</evidence>
<keyword evidence="1" id="KW-0808">Transferase</keyword>
<gene>
    <name evidence="6" type="ORF">Ocin01_05431</name>
</gene>
<proteinExistence type="predicted"/>
<organism evidence="6 7">
    <name type="scientific">Orchesella cincta</name>
    <name type="common">Springtail</name>
    <name type="synonym">Podura cincta</name>
    <dbReference type="NCBI Taxonomy" id="48709"/>
    <lineage>
        <taxon>Eukaryota</taxon>
        <taxon>Metazoa</taxon>
        <taxon>Ecdysozoa</taxon>
        <taxon>Arthropoda</taxon>
        <taxon>Hexapoda</taxon>
        <taxon>Collembola</taxon>
        <taxon>Entomobryomorpha</taxon>
        <taxon>Entomobryoidea</taxon>
        <taxon>Orchesellidae</taxon>
        <taxon>Orchesellinae</taxon>
        <taxon>Orchesella</taxon>
    </lineage>
</organism>
<feature type="compositionally biased region" description="Basic and acidic residues" evidence="5">
    <location>
        <begin position="159"/>
        <end position="175"/>
    </location>
</feature>
<dbReference type="GO" id="GO:0006139">
    <property type="term" value="P:nucleobase-containing compound metabolic process"/>
    <property type="evidence" value="ECO:0007669"/>
    <property type="project" value="InterPro"/>
</dbReference>
<dbReference type="InterPro" id="IPR000850">
    <property type="entry name" value="Adenylat/UMP-CMP_kin"/>
</dbReference>
<protein>
    <submittedName>
        <fullName evidence="6">Adenylate kinase 9</fullName>
    </submittedName>
</protein>
<keyword evidence="7" id="KW-1185">Reference proteome</keyword>
<dbReference type="SUPFAM" id="SSF52540">
    <property type="entry name" value="P-loop containing nucleoside triphosphate hydrolases"/>
    <property type="match status" value="1"/>
</dbReference>
<accession>A0A1D2N7P5</accession>
<feature type="region of interest" description="Disordered" evidence="5">
    <location>
        <begin position="608"/>
        <end position="669"/>
    </location>
</feature>
<dbReference type="GO" id="GO:0005524">
    <property type="term" value="F:ATP binding"/>
    <property type="evidence" value="ECO:0007669"/>
    <property type="project" value="InterPro"/>
</dbReference>
<feature type="non-terminal residue" evidence="6">
    <location>
        <position position="1"/>
    </location>
</feature>
<dbReference type="Gene3D" id="3.40.50.300">
    <property type="entry name" value="P-loop containing nucleotide triphosphate hydrolases"/>
    <property type="match status" value="1"/>
</dbReference>
<feature type="compositionally biased region" description="Acidic residues" evidence="5">
    <location>
        <begin position="283"/>
        <end position="313"/>
    </location>
</feature>
<name>A0A1D2N7P5_ORCCI</name>
<feature type="compositionally biased region" description="Basic residues" evidence="5">
    <location>
        <begin position="657"/>
        <end position="669"/>
    </location>
</feature>
<dbReference type="GO" id="GO:0019205">
    <property type="term" value="F:nucleobase-containing compound kinase activity"/>
    <property type="evidence" value="ECO:0007669"/>
    <property type="project" value="InterPro"/>
</dbReference>
<feature type="coiled-coil region" evidence="4">
    <location>
        <begin position="486"/>
        <end position="515"/>
    </location>
</feature>
<evidence type="ECO:0000313" key="6">
    <source>
        <dbReference type="EMBL" id="ODN01251.1"/>
    </source>
</evidence>
<keyword evidence="4" id="KW-0175">Coiled coil</keyword>